<organism evidence="1 2">
    <name type="scientific">Romboutsia maritimum</name>
    <dbReference type="NCBI Taxonomy" id="2020948"/>
    <lineage>
        <taxon>Bacteria</taxon>
        <taxon>Bacillati</taxon>
        <taxon>Bacillota</taxon>
        <taxon>Clostridia</taxon>
        <taxon>Peptostreptococcales</taxon>
        <taxon>Peptostreptococcaceae</taxon>
        <taxon>Romboutsia</taxon>
    </lineage>
</organism>
<comment type="caution">
    <text evidence="1">The sequence shown here is derived from an EMBL/GenBank/DDBJ whole genome shotgun (WGS) entry which is preliminary data.</text>
</comment>
<keyword evidence="2" id="KW-1185">Reference proteome</keyword>
<proteinExistence type="predicted"/>
<dbReference type="Proteomes" id="UP000243494">
    <property type="component" value="Unassembled WGS sequence"/>
</dbReference>
<evidence type="ECO:0000313" key="1">
    <source>
        <dbReference type="EMBL" id="RDY24707.1"/>
    </source>
</evidence>
<dbReference type="Gene3D" id="1.20.1500.10">
    <property type="entry name" value="YheA/YmcA-like"/>
    <property type="match status" value="1"/>
</dbReference>
<sequence>MDINQRSKEFARYIKNTNEFKLMNKAKFEIEKNKSLKKQLDNYINTKNNIYSRYKLEEASKKISQLNRDYTNFFNVPIVSNYMNATRNFNSMMDKIYKAIENELLK</sequence>
<dbReference type="EMBL" id="NOJZ02000001">
    <property type="protein sequence ID" value="RDY24707.1"/>
    <property type="molecule type" value="Genomic_DNA"/>
</dbReference>
<protein>
    <submittedName>
        <fullName evidence="1">YlbF family regulator</fullName>
    </submittedName>
</protein>
<dbReference type="InterPro" id="IPR010368">
    <property type="entry name" value="Com_YlbF"/>
</dbReference>
<dbReference type="OrthoDB" id="1739595at2"/>
<dbReference type="RefSeq" id="WP_095404934.1">
    <property type="nucleotide sequence ID" value="NZ_NOJZ02000001.1"/>
</dbReference>
<dbReference type="Pfam" id="PF06133">
    <property type="entry name" value="Com_YlbF"/>
    <property type="match status" value="1"/>
</dbReference>
<name>A0A371IW57_9FIRM</name>
<reference evidence="1 2" key="1">
    <citation type="journal article" date="2017" name="Genome Announc.">
        <title>Draft Genome Sequence of Romboutsia maritimum sp. nov. Strain CCRI-22766(T), Isolated from Coastal Estuarine Mud.</title>
        <authorList>
            <person name="Maheux A.F."/>
            <person name="Boudreau D.K."/>
            <person name="Berube E."/>
            <person name="Boissinot M."/>
            <person name="Raymond F."/>
            <person name="Brodeur S."/>
            <person name="Corbeil J."/>
            <person name="Brightwell G."/>
            <person name="Broda D."/>
            <person name="Omar R.F."/>
            <person name="Bergeron M.G."/>
        </authorList>
    </citation>
    <scope>NUCLEOTIDE SEQUENCE [LARGE SCALE GENOMIC DNA]</scope>
    <source>
        <strain evidence="1 2">CCRI-22766</strain>
    </source>
</reference>
<dbReference type="InterPro" id="IPR023378">
    <property type="entry name" value="YheA/YmcA-like_dom_sf"/>
</dbReference>
<accession>A0A371IW57</accession>
<dbReference type="AlphaFoldDB" id="A0A371IW57"/>
<evidence type="ECO:0000313" key="2">
    <source>
        <dbReference type="Proteomes" id="UP000243494"/>
    </source>
</evidence>
<dbReference type="SUPFAM" id="SSF158622">
    <property type="entry name" value="YheA/YmcA-like"/>
    <property type="match status" value="1"/>
</dbReference>
<gene>
    <name evidence="1" type="ORF">CHF27_000470</name>
</gene>